<dbReference type="EMBL" id="CP086364">
    <property type="protein sequence ID" value="UNI24413.1"/>
    <property type="molecule type" value="Genomic_DNA"/>
</dbReference>
<dbReference type="AlphaFoldDB" id="A0A9Q8QRN0"/>
<accession>A0A9Q8QRN0</accession>
<evidence type="ECO:0000313" key="2">
    <source>
        <dbReference type="Proteomes" id="UP000829364"/>
    </source>
</evidence>
<dbReference type="GeneID" id="72072105"/>
<reference evidence="1" key="1">
    <citation type="submission" date="2021-11" db="EMBL/GenBank/DDBJ databases">
        <title>Purpureocillium_takamizusanense_genome.</title>
        <authorList>
            <person name="Nguyen N.-H."/>
        </authorList>
    </citation>
    <scope>NUCLEOTIDE SEQUENCE</scope>
    <source>
        <strain evidence="1">PT3</strain>
    </source>
</reference>
<gene>
    <name evidence="1" type="ORF">JDV02_010160</name>
</gene>
<proteinExistence type="predicted"/>
<keyword evidence="2" id="KW-1185">Reference proteome</keyword>
<dbReference type="KEGG" id="ptkz:JDV02_010160"/>
<evidence type="ECO:0000313" key="1">
    <source>
        <dbReference type="EMBL" id="UNI24413.1"/>
    </source>
</evidence>
<organism evidence="1 2">
    <name type="scientific">Purpureocillium takamizusanense</name>
    <dbReference type="NCBI Taxonomy" id="2060973"/>
    <lineage>
        <taxon>Eukaryota</taxon>
        <taxon>Fungi</taxon>
        <taxon>Dikarya</taxon>
        <taxon>Ascomycota</taxon>
        <taxon>Pezizomycotina</taxon>
        <taxon>Sordariomycetes</taxon>
        <taxon>Hypocreomycetidae</taxon>
        <taxon>Hypocreales</taxon>
        <taxon>Ophiocordycipitaceae</taxon>
        <taxon>Purpureocillium</taxon>
    </lineage>
</organism>
<dbReference type="RefSeq" id="XP_047847894.1">
    <property type="nucleotide sequence ID" value="XM_047991881.1"/>
</dbReference>
<sequence>MALVIEAAKFLRMRVYHCGVSKSCASDNLRQTIETAHTDLGLYRARSQTTVPCMGSHETQEQEFLRPHHGALWLVVVVAANGRTAAGRLTHADGLSWLEGTQ</sequence>
<name>A0A9Q8QRN0_9HYPO</name>
<dbReference type="Proteomes" id="UP000829364">
    <property type="component" value="Chromosome 11"/>
</dbReference>
<protein>
    <submittedName>
        <fullName evidence="1">Uncharacterized protein</fullName>
    </submittedName>
</protein>